<evidence type="ECO:0000313" key="2">
    <source>
        <dbReference type="EnsemblFungi" id="CEF78659"/>
    </source>
</evidence>
<evidence type="ECO:0000313" key="1">
    <source>
        <dbReference type="EMBL" id="CEF78659.1"/>
    </source>
</evidence>
<dbReference type="VEuPathDB" id="FungiDB:FGRAMPH1_01G13713"/>
<accession>A0A0E0S584</accession>
<protein>
    <submittedName>
        <fullName evidence="1">Chromosome 2, complete genome</fullName>
    </submittedName>
</protein>
<keyword evidence="3" id="KW-1185">Reference proteome</keyword>
<dbReference type="EnsemblFungi" id="CEF78659">
    <property type="protein sequence ID" value="CEF78659"/>
    <property type="gene ID" value="FGRRES_16203"/>
</dbReference>
<dbReference type="Proteomes" id="UP000070720">
    <property type="component" value="Chromosome 2"/>
</dbReference>
<organism evidence="1 3">
    <name type="scientific">Gibberella zeae (strain ATCC MYA-4620 / CBS 123657 / FGSC 9075 / NRRL 31084 / PH-1)</name>
    <name type="common">Wheat head blight fungus</name>
    <name type="synonym">Fusarium graminearum</name>
    <dbReference type="NCBI Taxonomy" id="229533"/>
    <lineage>
        <taxon>Eukaryota</taxon>
        <taxon>Fungi</taxon>
        <taxon>Dikarya</taxon>
        <taxon>Ascomycota</taxon>
        <taxon>Pezizomycotina</taxon>
        <taxon>Sordariomycetes</taxon>
        <taxon>Hypocreomycetidae</taxon>
        <taxon>Hypocreales</taxon>
        <taxon>Nectriaceae</taxon>
        <taxon>Fusarium</taxon>
    </lineage>
</organism>
<reference evidence="2 3" key="1">
    <citation type="journal article" date="2007" name="Science">
        <title>The Fusarium graminearum genome reveals a link between localized polymorphism and pathogen specialization.</title>
        <authorList>
            <person name="Cuomo C.A."/>
            <person name="Gueldener U."/>
            <person name="Xu J.-R."/>
            <person name="Trail F."/>
            <person name="Turgeon B.G."/>
            <person name="Di Pietro A."/>
            <person name="Walton J.D."/>
            <person name="Ma L.-J."/>
            <person name="Baker S.E."/>
            <person name="Rep M."/>
            <person name="Adam G."/>
            <person name="Antoniw J."/>
            <person name="Baldwin T."/>
            <person name="Calvo S.E."/>
            <person name="Chang Y.-L."/>
            <person name="DeCaprio D."/>
            <person name="Gale L.R."/>
            <person name="Gnerre S."/>
            <person name="Goswami R.S."/>
            <person name="Hammond-Kosack K."/>
            <person name="Harris L.J."/>
            <person name="Hilburn K."/>
            <person name="Kennell J.C."/>
            <person name="Kroken S."/>
            <person name="Magnuson J.K."/>
            <person name="Mannhaupt G."/>
            <person name="Mauceli E.W."/>
            <person name="Mewes H.-W."/>
            <person name="Mitterbauer R."/>
            <person name="Muehlbauer G."/>
            <person name="Muensterkoetter M."/>
            <person name="Nelson D."/>
            <person name="O'Donnell K."/>
            <person name="Ouellet T."/>
            <person name="Qi W."/>
            <person name="Quesneville H."/>
            <person name="Roncero M.I.G."/>
            <person name="Seong K.-Y."/>
            <person name="Tetko I.V."/>
            <person name="Urban M."/>
            <person name="Waalwijk C."/>
            <person name="Ward T.J."/>
            <person name="Yao J."/>
            <person name="Birren B.W."/>
            <person name="Kistler H.C."/>
        </authorList>
    </citation>
    <scope>NUCLEOTIDE SEQUENCE [LARGE SCALE GENOMIC DNA]</scope>
    <source>
        <strain evidence="3">ATCC MYA-4620 / CBS 123657 / FGSC 9075 / NRRL 31084 / PH-1</strain>
        <strain evidence="2">PH-1 / ATCC MYA-4620 / FGSC 9075 / NRRL 31084</strain>
    </source>
</reference>
<gene>
    <name evidence="1" type="ORF">FGRAMPH1_01T13713</name>
</gene>
<accession>A0A098DI82</accession>
<evidence type="ECO:0000313" key="3">
    <source>
        <dbReference type="Proteomes" id="UP000070720"/>
    </source>
</evidence>
<name>A0A098DI82_GIBZE</name>
<dbReference type="InParanoid" id="A0A098DI82"/>
<dbReference type="AlphaFoldDB" id="A0A098DI82"/>
<sequence length="79" mass="8846">MAKNGKKIAKELHTTAGIRWSSPTQLLIRPLPAYLWESGRDPEFSDSLPPDFASNINIMPLKHKLGSSVTLRFRQISQG</sequence>
<proteinExistence type="predicted"/>
<reference evidence="2" key="4">
    <citation type="submission" date="2017-01" db="UniProtKB">
        <authorList>
            <consortium name="EnsemblFungi"/>
        </authorList>
    </citation>
    <scope>IDENTIFICATION</scope>
    <source>
        <strain evidence="2">PH-1 / ATCC MYA-4620 / FGSC 9075 / NRRL 31084</strain>
    </source>
</reference>
<reference evidence="2 3" key="2">
    <citation type="journal article" date="2010" name="Nature">
        <title>Comparative genomics reveals mobile pathogenicity chromosomes in Fusarium.</title>
        <authorList>
            <person name="Ma L.J."/>
            <person name="van der Does H.C."/>
            <person name="Borkovich K.A."/>
            <person name="Coleman J.J."/>
            <person name="Daboussi M.J."/>
            <person name="Di Pietro A."/>
            <person name="Dufresne M."/>
            <person name="Freitag M."/>
            <person name="Grabherr M."/>
            <person name="Henrissat B."/>
            <person name="Houterman P.M."/>
            <person name="Kang S."/>
            <person name="Shim W.B."/>
            <person name="Woloshuk C."/>
            <person name="Xie X."/>
            <person name="Xu J.R."/>
            <person name="Antoniw J."/>
            <person name="Baker S.E."/>
            <person name="Bluhm B.H."/>
            <person name="Breakspear A."/>
            <person name="Brown D.W."/>
            <person name="Butchko R.A."/>
            <person name="Chapman S."/>
            <person name="Coulson R."/>
            <person name="Coutinho P.M."/>
            <person name="Danchin E.G."/>
            <person name="Diener A."/>
            <person name="Gale L.R."/>
            <person name="Gardiner D.M."/>
            <person name="Goff S."/>
            <person name="Hammond-Kosack K.E."/>
            <person name="Hilburn K."/>
            <person name="Hua-Van A."/>
            <person name="Jonkers W."/>
            <person name="Kazan K."/>
            <person name="Kodira C.D."/>
            <person name="Koehrsen M."/>
            <person name="Kumar L."/>
            <person name="Lee Y.H."/>
            <person name="Li L."/>
            <person name="Manners J.M."/>
            <person name="Miranda-Saavedra D."/>
            <person name="Mukherjee M."/>
            <person name="Park G."/>
            <person name="Park J."/>
            <person name="Park S.Y."/>
            <person name="Proctor R.H."/>
            <person name="Regev A."/>
            <person name="Ruiz-Roldan M.C."/>
            <person name="Sain D."/>
            <person name="Sakthikumar S."/>
            <person name="Sykes S."/>
            <person name="Schwartz D.C."/>
            <person name="Turgeon B.G."/>
            <person name="Wapinski I."/>
            <person name="Yoder O."/>
            <person name="Young S."/>
            <person name="Zeng Q."/>
            <person name="Zhou S."/>
            <person name="Galagan J."/>
            <person name="Cuomo C.A."/>
            <person name="Kistler H.C."/>
            <person name="Rep M."/>
        </authorList>
    </citation>
    <scope>GENOME REANNOTATION</scope>
    <source>
        <strain evidence="3">ATCC MYA-4620 / CBS 123657 / FGSC 9075 / NRRL 31084 / PH-1</strain>
        <strain evidence="2">PH-1 / ATCC MYA-4620 / FGSC 9075 / NRRL 31084</strain>
    </source>
</reference>
<dbReference type="EMBL" id="HG970333">
    <property type="protein sequence ID" value="CEF78659.1"/>
    <property type="molecule type" value="Genomic_DNA"/>
</dbReference>
<reference evidence="1 3" key="3">
    <citation type="journal article" date="2015" name="BMC Genomics">
        <title>The completed genome sequence of the pathogenic ascomycete fungus Fusarium graminearum.</title>
        <authorList>
            <person name="King R."/>
            <person name="Urban M."/>
            <person name="Hammond-Kosack M.C."/>
            <person name="Hassani-Pak K."/>
            <person name="Hammond-Kosack K.E."/>
        </authorList>
    </citation>
    <scope>NUCLEOTIDE SEQUENCE [LARGE SCALE GENOMIC DNA]</scope>
    <source>
        <strain evidence="3">ATCC MYA-4620 / CBS 123657 / FGSC 9075 / NRRL 31084 / PH-1</strain>
        <strain evidence="1">PH-1</strain>
    </source>
</reference>